<dbReference type="RefSeq" id="WP_141687575.1">
    <property type="nucleotide sequence ID" value="NZ_CP142150.1"/>
</dbReference>
<dbReference type="Proteomes" id="UP000814126">
    <property type="component" value="Unassembled WGS sequence"/>
</dbReference>
<evidence type="ECO:0000313" key="2">
    <source>
        <dbReference type="EMBL" id="MCF5656355.1"/>
    </source>
</evidence>
<name>A0AAP2S4H2_9PSED</name>
<evidence type="ECO:0000256" key="1">
    <source>
        <dbReference type="SAM" id="MobiDB-lite"/>
    </source>
</evidence>
<feature type="compositionally biased region" description="Gly residues" evidence="1">
    <location>
        <begin position="48"/>
        <end position="63"/>
    </location>
</feature>
<dbReference type="GeneID" id="45490845"/>
<dbReference type="EMBL" id="WJZX01000055">
    <property type="protein sequence ID" value="MCF5656355.1"/>
    <property type="molecule type" value="Genomic_DNA"/>
</dbReference>
<accession>A0AAP2S4H2</accession>
<sequence length="63" mass="6924">MQRSKGVKQGFLRHFIDIPCPDTWLEEGVFLSVGTKVKFFLLNSEGFSKGGGKGGQGQGRSYD</sequence>
<protein>
    <submittedName>
        <fullName evidence="2">Uncharacterized protein</fullName>
    </submittedName>
</protein>
<proteinExistence type="predicted"/>
<comment type="caution">
    <text evidence="2">The sequence shown here is derived from an EMBL/GenBank/DDBJ whole genome shotgun (WGS) entry which is preliminary data.</text>
</comment>
<organism evidence="2 3">
    <name type="scientific">Pseudomonas poae</name>
    <dbReference type="NCBI Taxonomy" id="200451"/>
    <lineage>
        <taxon>Bacteria</taxon>
        <taxon>Pseudomonadati</taxon>
        <taxon>Pseudomonadota</taxon>
        <taxon>Gammaproteobacteria</taxon>
        <taxon>Pseudomonadales</taxon>
        <taxon>Pseudomonadaceae</taxon>
        <taxon>Pseudomonas</taxon>
    </lineage>
</organism>
<dbReference type="AlphaFoldDB" id="A0AAP2S4H2"/>
<feature type="region of interest" description="Disordered" evidence="1">
    <location>
        <begin position="44"/>
        <end position="63"/>
    </location>
</feature>
<reference evidence="2" key="1">
    <citation type="submission" date="2019-11" db="EMBL/GenBank/DDBJ databases">
        <title>Epiphytic Pseudomonas syringae from cherry orchards.</title>
        <authorList>
            <person name="Hulin M.T."/>
        </authorList>
    </citation>
    <scope>NUCLEOTIDE SEQUENCE</scope>
    <source>
        <strain evidence="2">PA-2-1F</strain>
    </source>
</reference>
<gene>
    <name evidence="2" type="ORF">GIV46_15180</name>
</gene>
<evidence type="ECO:0000313" key="3">
    <source>
        <dbReference type="Proteomes" id="UP000814126"/>
    </source>
</evidence>